<dbReference type="Proteomes" id="UP000503540">
    <property type="component" value="Chromosome"/>
</dbReference>
<dbReference type="PANTHER" id="PTHR43319:SF3">
    <property type="entry name" value="BETA-LACTAMASE-RELATED DOMAIN-CONTAINING PROTEIN"/>
    <property type="match status" value="1"/>
</dbReference>
<dbReference type="PANTHER" id="PTHR43319">
    <property type="entry name" value="BETA-LACTAMASE-RELATED"/>
    <property type="match status" value="1"/>
</dbReference>
<feature type="domain" description="Beta-lactamase-related" evidence="1">
    <location>
        <begin position="65"/>
        <end position="448"/>
    </location>
</feature>
<dbReference type="InterPro" id="IPR006311">
    <property type="entry name" value="TAT_signal"/>
</dbReference>
<dbReference type="SUPFAM" id="SSF56601">
    <property type="entry name" value="beta-lactamase/transpeptidase-like"/>
    <property type="match status" value="1"/>
</dbReference>
<name>A0A6G9YGF7_9NOCA</name>
<dbReference type="GO" id="GO:0016787">
    <property type="term" value="F:hydrolase activity"/>
    <property type="evidence" value="ECO:0007669"/>
    <property type="project" value="UniProtKB-KW"/>
</dbReference>
<evidence type="ECO:0000313" key="3">
    <source>
        <dbReference type="Proteomes" id="UP000503540"/>
    </source>
</evidence>
<dbReference type="InterPro" id="IPR001466">
    <property type="entry name" value="Beta-lactam-related"/>
</dbReference>
<accession>A0A6G9YGF7</accession>
<organism evidence="2 3">
    <name type="scientific">Nocardia arthritidis</name>
    <dbReference type="NCBI Taxonomy" id="228602"/>
    <lineage>
        <taxon>Bacteria</taxon>
        <taxon>Bacillati</taxon>
        <taxon>Actinomycetota</taxon>
        <taxon>Actinomycetes</taxon>
        <taxon>Mycobacteriales</taxon>
        <taxon>Nocardiaceae</taxon>
        <taxon>Nocardia</taxon>
    </lineage>
</organism>
<proteinExistence type="predicted"/>
<dbReference type="PROSITE" id="PS51318">
    <property type="entry name" value="TAT"/>
    <property type="match status" value="1"/>
</dbReference>
<dbReference type="InterPro" id="IPR052907">
    <property type="entry name" value="Beta-lactamase/esterase"/>
</dbReference>
<evidence type="ECO:0000259" key="1">
    <source>
        <dbReference type="Pfam" id="PF00144"/>
    </source>
</evidence>
<dbReference type="KEGG" id="nah:F5544_22080"/>
<sequence length="454" mass="48194">MDGTTGRTFAPGPVGRRTLLKGALGVGALAGLAACANDSKSSGSDRPGGVEDGWGKVADAFRANFNGIHAAGGAACCVYVGGRRVVDLWDGQADPQANRPWRKDTIAQVASTTKGATAICAHLLAQRGQLDLDAPVVEYWPEFGAAGKERIPVRWLLSHQVGLPIIDGPLTFEQACAWDPVIRALEAQRPLWEPGTAHLYHSVTFGFLVGEIVRRISGKSLGRFFAEEVAAPLGLSAWIGLPEQDEQRVAHIDYTAPFNLEELTAGMIKVTGLDAATVTAWIKAGWGPDSVEARAGSLGGALDNTADSPSAYYRTRAWRAAEFPAANMVADARSLARMYAATVSDVDGVRLLDPATVKRATVVQTDKTRMYGLPPELNIPPDRSFYMSLGFWRACPSLPMVGPSSFGHPGSGGSTAFADPDAGVGFSYVTNLWDMRPDDPRAANLAEAVRSCLG</sequence>
<dbReference type="Pfam" id="PF00144">
    <property type="entry name" value="Beta-lactamase"/>
    <property type="match status" value="1"/>
</dbReference>
<dbReference type="EMBL" id="CP046172">
    <property type="protein sequence ID" value="QIS12278.1"/>
    <property type="molecule type" value="Genomic_DNA"/>
</dbReference>
<protein>
    <submittedName>
        <fullName evidence="2">Serine hydrolase</fullName>
    </submittedName>
</protein>
<evidence type="ECO:0000313" key="2">
    <source>
        <dbReference type="EMBL" id="QIS12278.1"/>
    </source>
</evidence>
<dbReference type="PROSITE" id="PS51257">
    <property type="entry name" value="PROKAR_LIPOPROTEIN"/>
    <property type="match status" value="1"/>
</dbReference>
<dbReference type="RefSeq" id="WP_167474983.1">
    <property type="nucleotide sequence ID" value="NZ_CP046172.1"/>
</dbReference>
<reference evidence="2 3" key="1">
    <citation type="journal article" date="2019" name="ACS Chem. Biol.">
        <title>Identification and Mobilization of a Cryptic Antibiotic Biosynthesis Gene Locus from a Human-Pathogenic Nocardia Isolate.</title>
        <authorList>
            <person name="Herisse M."/>
            <person name="Ishida K."/>
            <person name="Porter J.L."/>
            <person name="Howden B."/>
            <person name="Hertweck C."/>
            <person name="Stinear T.P."/>
            <person name="Pidot S.J."/>
        </authorList>
    </citation>
    <scope>NUCLEOTIDE SEQUENCE [LARGE SCALE GENOMIC DNA]</scope>
    <source>
        <strain evidence="2 3">AUSMDU00012717</strain>
    </source>
</reference>
<keyword evidence="3" id="KW-1185">Reference proteome</keyword>
<dbReference type="InterPro" id="IPR012338">
    <property type="entry name" value="Beta-lactam/transpept-like"/>
</dbReference>
<gene>
    <name evidence="2" type="ORF">F5544_22080</name>
</gene>
<dbReference type="Gene3D" id="3.40.710.10">
    <property type="entry name" value="DD-peptidase/beta-lactamase superfamily"/>
    <property type="match status" value="1"/>
</dbReference>
<keyword evidence="2" id="KW-0378">Hydrolase</keyword>
<dbReference type="AlphaFoldDB" id="A0A6G9YGF7"/>